<evidence type="ECO:0000313" key="4">
    <source>
        <dbReference type="Proteomes" id="UP000008810"/>
    </source>
</evidence>
<proteinExistence type="predicted"/>
<reference evidence="2" key="2">
    <citation type="submission" date="2017-06" db="EMBL/GenBank/DDBJ databases">
        <title>WGS assembly of Brachypodium distachyon.</title>
        <authorList>
            <consortium name="The International Brachypodium Initiative"/>
            <person name="Lucas S."/>
            <person name="Harmon-Smith M."/>
            <person name="Lail K."/>
            <person name="Tice H."/>
            <person name="Grimwood J."/>
            <person name="Bruce D."/>
            <person name="Barry K."/>
            <person name="Shu S."/>
            <person name="Lindquist E."/>
            <person name="Wang M."/>
            <person name="Pitluck S."/>
            <person name="Vogel J.P."/>
            <person name="Garvin D.F."/>
            <person name="Mockler T.C."/>
            <person name="Schmutz J."/>
            <person name="Rokhsar D."/>
            <person name="Bevan M.W."/>
        </authorList>
    </citation>
    <scope>NUCLEOTIDE SEQUENCE</scope>
    <source>
        <strain evidence="2">Bd21</strain>
    </source>
</reference>
<dbReference type="EMBL" id="CM000881">
    <property type="protein sequence ID" value="KQK10985.1"/>
    <property type="molecule type" value="Genomic_DNA"/>
</dbReference>
<reference evidence="2 3" key="1">
    <citation type="journal article" date="2010" name="Nature">
        <title>Genome sequencing and analysis of the model grass Brachypodium distachyon.</title>
        <authorList>
            <consortium name="International Brachypodium Initiative"/>
        </authorList>
    </citation>
    <scope>NUCLEOTIDE SEQUENCE [LARGE SCALE GENOMIC DNA]</scope>
    <source>
        <strain evidence="2 3">Bd21</strain>
    </source>
</reference>
<dbReference type="Proteomes" id="UP000008810">
    <property type="component" value="Chromosome 2"/>
</dbReference>
<sequence>MGRRGKGGTMRRNASAKAKTSEEEVDEEREVRRVNEERPRLPSRTQGVVRWGERVAWAGLVRIGEPKQVPSFFCLDFANWGRWYTLAAVS</sequence>
<keyword evidence="4" id="KW-1185">Reference proteome</keyword>
<dbReference type="AlphaFoldDB" id="A0A0Q3KIK7"/>
<accession>A0A0Q3KIK7</accession>
<protein>
    <submittedName>
        <fullName evidence="2 3">Uncharacterized protein</fullName>
    </submittedName>
</protein>
<dbReference type="Gramene" id="KQK10985">
    <property type="protein sequence ID" value="KQK10985"/>
    <property type="gene ID" value="BRADI_2g57423v3"/>
</dbReference>
<reference evidence="3" key="3">
    <citation type="submission" date="2018-08" db="UniProtKB">
        <authorList>
            <consortium name="EnsemblPlants"/>
        </authorList>
    </citation>
    <scope>IDENTIFICATION</scope>
    <source>
        <strain evidence="3">cv. Bd21</strain>
    </source>
</reference>
<evidence type="ECO:0000256" key="1">
    <source>
        <dbReference type="SAM" id="MobiDB-lite"/>
    </source>
</evidence>
<dbReference type="InParanoid" id="A0A0Q3KIK7"/>
<gene>
    <name evidence="2" type="ORF">BRADI_2g57423v3</name>
</gene>
<feature type="compositionally biased region" description="Basic and acidic residues" evidence="1">
    <location>
        <begin position="29"/>
        <end position="40"/>
    </location>
</feature>
<feature type="region of interest" description="Disordered" evidence="1">
    <location>
        <begin position="1"/>
        <end position="45"/>
    </location>
</feature>
<organism evidence="2">
    <name type="scientific">Brachypodium distachyon</name>
    <name type="common">Purple false brome</name>
    <name type="synonym">Trachynia distachya</name>
    <dbReference type="NCBI Taxonomy" id="15368"/>
    <lineage>
        <taxon>Eukaryota</taxon>
        <taxon>Viridiplantae</taxon>
        <taxon>Streptophyta</taxon>
        <taxon>Embryophyta</taxon>
        <taxon>Tracheophyta</taxon>
        <taxon>Spermatophyta</taxon>
        <taxon>Magnoliopsida</taxon>
        <taxon>Liliopsida</taxon>
        <taxon>Poales</taxon>
        <taxon>Poaceae</taxon>
        <taxon>BOP clade</taxon>
        <taxon>Pooideae</taxon>
        <taxon>Stipodae</taxon>
        <taxon>Brachypodieae</taxon>
        <taxon>Brachypodium</taxon>
    </lineage>
</organism>
<name>A0A0Q3KIK7_BRADI</name>
<evidence type="ECO:0000313" key="2">
    <source>
        <dbReference type="EMBL" id="KQK10985.1"/>
    </source>
</evidence>
<evidence type="ECO:0000313" key="3">
    <source>
        <dbReference type="EnsemblPlants" id="KQK10985"/>
    </source>
</evidence>
<dbReference type="EnsemblPlants" id="KQK10985">
    <property type="protein sequence ID" value="KQK10985"/>
    <property type="gene ID" value="BRADI_2g57423v3"/>
</dbReference>